<proteinExistence type="predicted"/>
<dbReference type="HOGENOM" id="CLU_2623524_0_0_1"/>
<gene>
    <name evidence="2" type="ORF">SERLADRAFT_437978</name>
</gene>
<dbReference type="EMBL" id="GL945434">
    <property type="protein sequence ID" value="EGO24371.1"/>
    <property type="molecule type" value="Genomic_DNA"/>
</dbReference>
<dbReference type="AlphaFoldDB" id="F8NWG7"/>
<dbReference type="KEGG" id="sla:SERLADRAFT_437978"/>
<accession>F8NWG7</accession>
<dbReference type="Proteomes" id="UP000008064">
    <property type="component" value="Unassembled WGS sequence"/>
</dbReference>
<dbReference type="OrthoDB" id="3268210at2759"/>
<organism>
    <name type="scientific">Serpula lacrymans var. lacrymans (strain S7.9)</name>
    <name type="common">Dry rot fungus</name>
    <dbReference type="NCBI Taxonomy" id="578457"/>
    <lineage>
        <taxon>Eukaryota</taxon>
        <taxon>Fungi</taxon>
        <taxon>Dikarya</taxon>
        <taxon>Basidiomycota</taxon>
        <taxon>Agaricomycotina</taxon>
        <taxon>Agaricomycetes</taxon>
        <taxon>Agaricomycetidae</taxon>
        <taxon>Boletales</taxon>
        <taxon>Coniophorineae</taxon>
        <taxon>Serpulaceae</taxon>
        <taxon>Serpula</taxon>
    </lineage>
</organism>
<sequence length="78" mass="8584">MPKCGKYRMEKQSAGISTIYPSDSVSHAANPPPARSVVSTTEAQPPQPRSDQYPFEILWEFDDCKKDEDAGLTAQNPA</sequence>
<name>F8NWG7_SERL9</name>
<dbReference type="GeneID" id="18814949"/>
<reference evidence="2" key="1">
    <citation type="submission" date="2011-04" db="EMBL/GenBank/DDBJ databases">
        <title>Evolution of plant cell wall degrading machinery underlies the functional diversity of forest fungi.</title>
        <authorList>
            <consortium name="US DOE Joint Genome Institute (JGI-PGF)"/>
            <person name="Eastwood D.C."/>
            <person name="Floudas D."/>
            <person name="Binder M."/>
            <person name="Majcherczyk A."/>
            <person name="Schneider P."/>
            <person name="Aerts A."/>
            <person name="Asiegbu F.O."/>
            <person name="Baker S.E."/>
            <person name="Barry K."/>
            <person name="Bendiksby M."/>
            <person name="Blumentritt M."/>
            <person name="Coutinho P.M."/>
            <person name="Cullen D."/>
            <person name="Cullen D."/>
            <person name="Gathman A."/>
            <person name="Goodell B."/>
            <person name="Henrissat B."/>
            <person name="Ihrmark K."/>
            <person name="Kauserud H."/>
            <person name="Kohler A."/>
            <person name="LaButti K."/>
            <person name="Lapidus A."/>
            <person name="Lavin J.L."/>
            <person name="Lee Y.-H."/>
            <person name="Lindquist E."/>
            <person name="Lilly W."/>
            <person name="Lucas S."/>
            <person name="Morin E."/>
            <person name="Murat C."/>
            <person name="Oguiza J.A."/>
            <person name="Park J."/>
            <person name="Pisabarro A.G."/>
            <person name="Riley R."/>
            <person name="Rosling A."/>
            <person name="Salamov A."/>
            <person name="Schmidt O."/>
            <person name="Schmutz J."/>
            <person name="Skrede I."/>
            <person name="Stenlid J."/>
            <person name="Wiebenga A."/>
            <person name="Xie X."/>
            <person name="Kues U."/>
            <person name="Hibbett D.S."/>
            <person name="Hoffmeister D."/>
            <person name="Hogberg N."/>
            <person name="Martin F."/>
            <person name="Grigoriev I.V."/>
            <person name="Watkinson S.C."/>
        </authorList>
    </citation>
    <scope>NUCLEOTIDE SEQUENCE</scope>
    <source>
        <strain evidence="2">S7.9</strain>
    </source>
</reference>
<dbReference type="RefSeq" id="XP_007318390.1">
    <property type="nucleotide sequence ID" value="XM_007318328.1"/>
</dbReference>
<feature type="compositionally biased region" description="Polar residues" evidence="1">
    <location>
        <begin position="18"/>
        <end position="27"/>
    </location>
</feature>
<evidence type="ECO:0000313" key="2">
    <source>
        <dbReference type="EMBL" id="EGO24371.1"/>
    </source>
</evidence>
<evidence type="ECO:0000256" key="1">
    <source>
        <dbReference type="SAM" id="MobiDB-lite"/>
    </source>
</evidence>
<feature type="region of interest" description="Disordered" evidence="1">
    <location>
        <begin position="18"/>
        <end position="51"/>
    </location>
</feature>
<protein>
    <submittedName>
        <fullName evidence="2">Uncharacterized protein</fullName>
    </submittedName>
</protein>